<dbReference type="InterPro" id="IPR011324">
    <property type="entry name" value="Cytotoxic_necrot_fac-like_cat"/>
</dbReference>
<accession>A0A2V4MWF6</accession>
<protein>
    <recommendedName>
        <fullName evidence="3">Probable chemoreceptor glutamine deamidase CheD</fullName>
        <ecNumber evidence="3">3.5.1.44</ecNumber>
    </recommendedName>
</protein>
<dbReference type="GO" id="GO:0006935">
    <property type="term" value="P:chemotaxis"/>
    <property type="evidence" value="ECO:0007669"/>
    <property type="project" value="UniProtKB-UniRule"/>
</dbReference>
<comment type="catalytic activity">
    <reaction evidence="3">
        <text>L-glutaminyl-[protein] + H2O = L-glutamyl-[protein] + NH4(+)</text>
        <dbReference type="Rhea" id="RHEA:16441"/>
        <dbReference type="Rhea" id="RHEA-COMP:10207"/>
        <dbReference type="Rhea" id="RHEA-COMP:10208"/>
        <dbReference type="ChEBI" id="CHEBI:15377"/>
        <dbReference type="ChEBI" id="CHEBI:28938"/>
        <dbReference type="ChEBI" id="CHEBI:29973"/>
        <dbReference type="ChEBI" id="CHEBI:30011"/>
        <dbReference type="EC" id="3.5.1.44"/>
    </reaction>
</comment>
<dbReference type="InterPro" id="IPR038592">
    <property type="entry name" value="CheD-like_sf"/>
</dbReference>
<dbReference type="PANTHER" id="PTHR35147">
    <property type="entry name" value="CHEMORECEPTOR GLUTAMINE DEAMIDASE CHED-RELATED"/>
    <property type="match status" value="1"/>
</dbReference>
<dbReference type="PANTHER" id="PTHR35147:SF2">
    <property type="entry name" value="CHEMORECEPTOR GLUTAMINE DEAMIDASE CHED-RELATED"/>
    <property type="match status" value="1"/>
</dbReference>
<dbReference type="OrthoDB" id="9807202at2"/>
<evidence type="ECO:0000313" key="4">
    <source>
        <dbReference type="EMBL" id="PYC48628.1"/>
    </source>
</evidence>
<evidence type="ECO:0000256" key="1">
    <source>
        <dbReference type="ARBA" id="ARBA00022500"/>
    </source>
</evidence>
<comment type="caution">
    <text evidence="4">The sequence shown here is derived from an EMBL/GenBank/DDBJ whole genome shotgun (WGS) entry which is preliminary data.</text>
</comment>
<sequence length="156" mass="16218">MAVPGGVITTVLGSCVATCIWDPVARVGGMNHILVAESGSGPTRCDAVGVNAMELVINGLIHCGARRANLQAKVFGGAKMIDGLSDIGQVNGLFVVEYLEREGITCVNKSLGGTLARQIRFYPAEGRVLQKSIAGAAVPPPRRKVGSADGNDLELF</sequence>
<evidence type="ECO:0000313" key="5">
    <source>
        <dbReference type="Proteomes" id="UP000248012"/>
    </source>
</evidence>
<reference evidence="4 5" key="1">
    <citation type="submission" date="2018-05" db="EMBL/GenBank/DDBJ databases">
        <title>Oceanovita maritima gen. nov., sp. nov., a marine bacterium in the family Rhodobacteraceae isolated from surface seawater of Lundu port Xiamen, China.</title>
        <authorList>
            <person name="Hetharua B.H."/>
            <person name="Min D."/>
            <person name="Liao H."/>
            <person name="Tian Y."/>
        </authorList>
    </citation>
    <scope>NUCLEOTIDE SEQUENCE [LARGE SCALE GENOMIC DNA]</scope>
    <source>
        <strain evidence="4 5">FSX-11</strain>
    </source>
</reference>
<keyword evidence="5" id="KW-1185">Reference proteome</keyword>
<dbReference type="CDD" id="cd16352">
    <property type="entry name" value="CheD"/>
    <property type="match status" value="1"/>
</dbReference>
<evidence type="ECO:0000256" key="2">
    <source>
        <dbReference type="ARBA" id="ARBA00022801"/>
    </source>
</evidence>
<comment type="function">
    <text evidence="3">Probably deamidates glutamine residues to glutamate on methyl-accepting chemotaxis receptors (MCPs), playing an important role in chemotaxis.</text>
</comment>
<dbReference type="SUPFAM" id="SSF64438">
    <property type="entry name" value="CNF1/YfiH-like putative cysteine hydrolases"/>
    <property type="match status" value="1"/>
</dbReference>
<dbReference type="HAMAP" id="MF_01440">
    <property type="entry name" value="CheD"/>
    <property type="match status" value="1"/>
</dbReference>
<gene>
    <name evidence="3" type="primary">cheD</name>
    <name evidence="4" type="ORF">DI396_04395</name>
</gene>
<dbReference type="AlphaFoldDB" id="A0A2V4MWF6"/>
<keyword evidence="1 3" id="KW-0145">Chemotaxis</keyword>
<keyword evidence="2 3" id="KW-0378">Hydrolase</keyword>
<dbReference type="Proteomes" id="UP000248012">
    <property type="component" value="Unassembled WGS sequence"/>
</dbReference>
<organism evidence="4 5">
    <name type="scientific">Litorivita pollutaquae</name>
    <dbReference type="NCBI Taxonomy" id="2200892"/>
    <lineage>
        <taxon>Bacteria</taxon>
        <taxon>Pseudomonadati</taxon>
        <taxon>Pseudomonadota</taxon>
        <taxon>Alphaproteobacteria</taxon>
        <taxon>Rhodobacterales</taxon>
        <taxon>Paracoccaceae</taxon>
        <taxon>Litorivita</taxon>
    </lineage>
</organism>
<dbReference type="Pfam" id="PF03975">
    <property type="entry name" value="CheD"/>
    <property type="match status" value="1"/>
</dbReference>
<dbReference type="EC" id="3.5.1.44" evidence="3"/>
<name>A0A2V4MWF6_9RHOB</name>
<dbReference type="EMBL" id="QFVT01000003">
    <property type="protein sequence ID" value="PYC48628.1"/>
    <property type="molecule type" value="Genomic_DNA"/>
</dbReference>
<proteinExistence type="inferred from homology"/>
<dbReference type="Gene3D" id="3.30.1330.200">
    <property type="match status" value="1"/>
</dbReference>
<comment type="similarity">
    <text evidence="3">Belongs to the CheD family.</text>
</comment>
<dbReference type="GO" id="GO:0050568">
    <property type="term" value="F:protein-glutamine glutaminase activity"/>
    <property type="evidence" value="ECO:0007669"/>
    <property type="project" value="UniProtKB-UniRule"/>
</dbReference>
<dbReference type="InterPro" id="IPR005659">
    <property type="entry name" value="Chemorcpt_Glu_NH3ase_CheD"/>
</dbReference>
<evidence type="ECO:0000256" key="3">
    <source>
        <dbReference type="HAMAP-Rule" id="MF_01440"/>
    </source>
</evidence>